<comment type="caution">
    <text evidence="2">The sequence shown here is derived from an EMBL/GenBank/DDBJ whole genome shotgun (WGS) entry which is preliminary data.</text>
</comment>
<dbReference type="AlphaFoldDB" id="A0AAD7HFH6"/>
<proteinExistence type="predicted"/>
<keyword evidence="3" id="KW-1185">Reference proteome</keyword>
<feature type="non-terminal residue" evidence="2">
    <location>
        <position position="1"/>
    </location>
</feature>
<evidence type="ECO:0000313" key="3">
    <source>
        <dbReference type="Proteomes" id="UP001215598"/>
    </source>
</evidence>
<dbReference type="EMBL" id="JARKIB010000250">
    <property type="protein sequence ID" value="KAJ7719564.1"/>
    <property type="molecule type" value="Genomic_DNA"/>
</dbReference>
<feature type="region of interest" description="Disordered" evidence="1">
    <location>
        <begin position="341"/>
        <end position="362"/>
    </location>
</feature>
<accession>A0AAD7HFH6</accession>
<name>A0AAD7HFH6_9AGAR</name>
<protein>
    <submittedName>
        <fullName evidence="2">Uncharacterized protein</fullName>
    </submittedName>
</protein>
<sequence length="362" mass="41259">MVPYLANLVHVARTVQVDTTFGRTVGDLNEWEFVIWYGSVERVLTLGRIYTDGADRPHYKCLFDELQKVIFRLTGKNLRFKRFSRGGNLVTMGVDMEAAQVQGACDSFLPTNEPEYSGIITTEPDEFALFFVRTCISHCKRYGVHKLKPFVDAAVFARLMEFPYMKTDTDVANFTAWITSLNNKKVQGSSNYAFVMFNTYSIPIDWWKHKLQYPWILPSLIKSRSHIHAADWDITESSTNLNEGQHHWTNQRTGVKLSPYEAACMLSARKLDFQTAREVKDTLETGILDNNSNNILHRMGRKVQRSANAAAKSREAGKQLTETEELQAQYDEAKAAKKLSDQLVKDAQVKPSAAKGTTRRKR</sequence>
<evidence type="ECO:0000313" key="2">
    <source>
        <dbReference type="EMBL" id="KAJ7719564.1"/>
    </source>
</evidence>
<feature type="region of interest" description="Disordered" evidence="1">
    <location>
        <begin position="303"/>
        <end position="324"/>
    </location>
</feature>
<gene>
    <name evidence="2" type="ORF">B0H16DRAFT_1795091</name>
</gene>
<feature type="non-terminal residue" evidence="2">
    <location>
        <position position="362"/>
    </location>
</feature>
<reference evidence="2" key="1">
    <citation type="submission" date="2023-03" db="EMBL/GenBank/DDBJ databases">
        <title>Massive genome expansion in bonnet fungi (Mycena s.s.) driven by repeated elements and novel gene families across ecological guilds.</title>
        <authorList>
            <consortium name="Lawrence Berkeley National Laboratory"/>
            <person name="Harder C.B."/>
            <person name="Miyauchi S."/>
            <person name="Viragh M."/>
            <person name="Kuo A."/>
            <person name="Thoen E."/>
            <person name="Andreopoulos B."/>
            <person name="Lu D."/>
            <person name="Skrede I."/>
            <person name="Drula E."/>
            <person name="Henrissat B."/>
            <person name="Morin E."/>
            <person name="Kohler A."/>
            <person name="Barry K."/>
            <person name="LaButti K."/>
            <person name="Morin E."/>
            <person name="Salamov A."/>
            <person name="Lipzen A."/>
            <person name="Mereny Z."/>
            <person name="Hegedus B."/>
            <person name="Baldrian P."/>
            <person name="Stursova M."/>
            <person name="Weitz H."/>
            <person name="Taylor A."/>
            <person name="Grigoriev I.V."/>
            <person name="Nagy L.G."/>
            <person name="Martin F."/>
            <person name="Kauserud H."/>
        </authorList>
    </citation>
    <scope>NUCLEOTIDE SEQUENCE</scope>
    <source>
        <strain evidence="2">CBHHK182m</strain>
    </source>
</reference>
<dbReference type="Proteomes" id="UP001215598">
    <property type="component" value="Unassembled WGS sequence"/>
</dbReference>
<evidence type="ECO:0000256" key="1">
    <source>
        <dbReference type="SAM" id="MobiDB-lite"/>
    </source>
</evidence>
<organism evidence="2 3">
    <name type="scientific">Mycena metata</name>
    <dbReference type="NCBI Taxonomy" id="1033252"/>
    <lineage>
        <taxon>Eukaryota</taxon>
        <taxon>Fungi</taxon>
        <taxon>Dikarya</taxon>
        <taxon>Basidiomycota</taxon>
        <taxon>Agaricomycotina</taxon>
        <taxon>Agaricomycetes</taxon>
        <taxon>Agaricomycetidae</taxon>
        <taxon>Agaricales</taxon>
        <taxon>Marasmiineae</taxon>
        <taxon>Mycenaceae</taxon>
        <taxon>Mycena</taxon>
    </lineage>
</organism>